<keyword evidence="7" id="KW-1015">Disulfide bond</keyword>
<dbReference type="Proteomes" id="UP000010880">
    <property type="component" value="Chromosome"/>
</dbReference>
<dbReference type="Pfam" id="PF07992">
    <property type="entry name" value="Pyr_redox_2"/>
    <property type="match status" value="1"/>
</dbReference>
<comment type="similarity">
    <text evidence="1">Belongs to the glutaredoxin family.</text>
</comment>
<evidence type="ECO:0000259" key="10">
    <source>
        <dbReference type="Pfam" id="PF07992"/>
    </source>
</evidence>
<evidence type="ECO:0000313" key="12">
    <source>
        <dbReference type="Proteomes" id="UP000010880"/>
    </source>
</evidence>
<organism evidence="11 12">
    <name type="scientific">Halobacteroides halobius (strain ATCC 35273 / DSM 5150 / MD-1)</name>
    <dbReference type="NCBI Taxonomy" id="748449"/>
    <lineage>
        <taxon>Bacteria</taxon>
        <taxon>Bacillati</taxon>
        <taxon>Bacillota</taxon>
        <taxon>Clostridia</taxon>
        <taxon>Halanaerobiales</taxon>
        <taxon>Halobacteroidaceae</taxon>
        <taxon>Halobacteroides</taxon>
    </lineage>
</organism>
<keyword evidence="3" id="KW-0285">Flavoprotein</keyword>
<proteinExistence type="inferred from homology"/>
<dbReference type="CDD" id="cd03418">
    <property type="entry name" value="GRX_GRXb_1_3_like"/>
    <property type="match status" value="1"/>
</dbReference>
<evidence type="ECO:0000256" key="3">
    <source>
        <dbReference type="ARBA" id="ARBA00022630"/>
    </source>
</evidence>
<evidence type="ECO:0000256" key="8">
    <source>
        <dbReference type="ARBA" id="ARBA00023284"/>
    </source>
</evidence>
<protein>
    <submittedName>
        <fullName evidence="11">Glutaredoxin, GrxC family</fullName>
    </submittedName>
</protein>
<dbReference type="InterPro" id="IPR011900">
    <property type="entry name" value="GRX_bact"/>
</dbReference>
<dbReference type="PRINTS" id="PR00469">
    <property type="entry name" value="PNDRDTASEII"/>
</dbReference>
<dbReference type="EMBL" id="CP003359">
    <property type="protein sequence ID" value="AGB40909.1"/>
    <property type="molecule type" value="Genomic_DNA"/>
</dbReference>
<dbReference type="eggNOG" id="COG3634">
    <property type="taxonomic scope" value="Bacteria"/>
</dbReference>
<keyword evidence="4" id="KW-0274">FAD</keyword>
<dbReference type="PANTHER" id="PTHR48105">
    <property type="entry name" value="THIOREDOXIN REDUCTASE 1-RELATED-RELATED"/>
    <property type="match status" value="1"/>
</dbReference>
<dbReference type="InterPro" id="IPR002109">
    <property type="entry name" value="Glutaredoxin"/>
</dbReference>
<dbReference type="PRINTS" id="PR00368">
    <property type="entry name" value="FADPNR"/>
</dbReference>
<keyword evidence="5" id="KW-0249">Electron transport</keyword>
<dbReference type="KEGG" id="hhl:Halha_0948"/>
<dbReference type="InterPro" id="IPR023753">
    <property type="entry name" value="FAD/NAD-binding_dom"/>
</dbReference>
<feature type="domain" description="FAD/NAD(P)-binding" evidence="10">
    <location>
        <begin position="99"/>
        <end position="384"/>
    </location>
</feature>
<dbReference type="SUPFAM" id="SSF52833">
    <property type="entry name" value="Thioredoxin-like"/>
    <property type="match status" value="1"/>
</dbReference>
<keyword evidence="6" id="KW-0560">Oxidoreductase</keyword>
<dbReference type="HOGENOM" id="CLU_031864_5_3_9"/>
<dbReference type="NCBIfam" id="TIGR02181">
    <property type="entry name" value="GRX_bact"/>
    <property type="match status" value="1"/>
</dbReference>
<dbReference type="Gene3D" id="3.50.50.60">
    <property type="entry name" value="FAD/NAD(P)-binding domain"/>
    <property type="match status" value="2"/>
</dbReference>
<sequence>MSDNQPEIEIYTLTWCPYCRKAKSFFRSKDLAYTEYLIDEAEGKKEEMAKRSNGAKTVPQIFIDGQNIGGYDDLIELETTGKLNEMLGLEPVDLDQIWDLVIVGAGPAGLSAAIYGARKGLEVLVLSLSLGGQVIETDIIDNWIGSPEITGGDLMESFWQHTQKYDVQAKLGAEVTNIRTQDKLKVVETTQQEIETRSVIVATGTHNRSLGVPGEHELKGKGVHYCAICDGYLYAGDEVAVVGGGNSGLEAALDMAKLDSKVNLIEVGDQLAGDEVLQEKVQANDLIEIYTGHGVEEITGAKEVEEIVIRDTETGKYQTLSIKAVFVEIGLIPNSGFVDQLVATNQHNEIIVDQNNQTTVEGIWAAGDVTDIKDKQIIVAAAEGAKAALRVNEYLQLNPED</sequence>
<reference evidence="12" key="1">
    <citation type="submission" date="2012-02" db="EMBL/GenBank/DDBJ databases">
        <title>The complete genome of Halobacteroides halobius DSM 5150.</title>
        <authorList>
            <person name="Lucas S."/>
            <person name="Copeland A."/>
            <person name="Lapidus A."/>
            <person name="Glavina del Rio T."/>
            <person name="Dalin E."/>
            <person name="Tice H."/>
            <person name="Bruce D."/>
            <person name="Goodwin L."/>
            <person name="Pitluck S."/>
            <person name="Peters L."/>
            <person name="Mikhailova N."/>
            <person name="Gu W."/>
            <person name="Kyrpides N."/>
            <person name="Mavromatis K."/>
            <person name="Ivanova N."/>
            <person name="Brettin T."/>
            <person name="Detter J.C."/>
            <person name="Han C."/>
            <person name="Larimer F."/>
            <person name="Land M."/>
            <person name="Hauser L."/>
            <person name="Markowitz V."/>
            <person name="Cheng J.-F."/>
            <person name="Hugenholtz P."/>
            <person name="Woyke T."/>
            <person name="Wu D."/>
            <person name="Tindall B."/>
            <person name="Pomrenke H."/>
            <person name="Brambilla E."/>
            <person name="Klenk H.-P."/>
            <person name="Eisen J.A."/>
        </authorList>
    </citation>
    <scope>NUCLEOTIDE SEQUENCE [LARGE SCALE GENOMIC DNA]</scope>
    <source>
        <strain evidence="12">ATCC 35273 / DSM 5150 / MD-1</strain>
    </source>
</reference>
<dbReference type="PATRIC" id="fig|748449.3.peg.902"/>
<feature type="domain" description="Glutaredoxin" evidence="9">
    <location>
        <begin position="8"/>
        <end position="66"/>
    </location>
</feature>
<gene>
    <name evidence="11" type="ordered locus">Halha_0948</name>
</gene>
<name>L0K981_HALHC</name>
<dbReference type="GO" id="GO:0045454">
    <property type="term" value="P:cell redox homeostasis"/>
    <property type="evidence" value="ECO:0007669"/>
    <property type="project" value="InterPro"/>
</dbReference>
<dbReference type="AlphaFoldDB" id="L0K981"/>
<dbReference type="RefSeq" id="WP_015326634.1">
    <property type="nucleotide sequence ID" value="NC_019978.1"/>
</dbReference>
<dbReference type="Pfam" id="PF00462">
    <property type="entry name" value="Glutaredoxin"/>
    <property type="match status" value="1"/>
</dbReference>
<dbReference type="Gene3D" id="3.40.30.10">
    <property type="entry name" value="Glutaredoxin"/>
    <property type="match status" value="1"/>
</dbReference>
<dbReference type="STRING" id="748449.Halha_0948"/>
<dbReference type="InterPro" id="IPR036188">
    <property type="entry name" value="FAD/NAD-bd_sf"/>
</dbReference>
<dbReference type="PROSITE" id="PS51354">
    <property type="entry name" value="GLUTAREDOXIN_2"/>
    <property type="match status" value="1"/>
</dbReference>
<dbReference type="InterPro" id="IPR036249">
    <property type="entry name" value="Thioredoxin-like_sf"/>
</dbReference>
<keyword evidence="12" id="KW-1185">Reference proteome</keyword>
<dbReference type="SUPFAM" id="SSF51905">
    <property type="entry name" value="FAD/NAD(P)-binding domain"/>
    <property type="match status" value="1"/>
</dbReference>
<evidence type="ECO:0000256" key="7">
    <source>
        <dbReference type="ARBA" id="ARBA00023157"/>
    </source>
</evidence>
<evidence type="ECO:0000256" key="1">
    <source>
        <dbReference type="ARBA" id="ARBA00007787"/>
    </source>
</evidence>
<evidence type="ECO:0000256" key="6">
    <source>
        <dbReference type="ARBA" id="ARBA00023002"/>
    </source>
</evidence>
<evidence type="ECO:0000259" key="9">
    <source>
        <dbReference type="Pfam" id="PF00462"/>
    </source>
</evidence>
<keyword evidence="2" id="KW-0813">Transport</keyword>
<evidence type="ECO:0000313" key="11">
    <source>
        <dbReference type="EMBL" id="AGB40909.1"/>
    </source>
</evidence>
<accession>L0K981</accession>
<keyword evidence="8" id="KW-0676">Redox-active center</keyword>
<evidence type="ECO:0000256" key="5">
    <source>
        <dbReference type="ARBA" id="ARBA00022982"/>
    </source>
</evidence>
<dbReference type="GO" id="GO:0016668">
    <property type="term" value="F:oxidoreductase activity, acting on a sulfur group of donors, NAD(P) as acceptor"/>
    <property type="evidence" value="ECO:0007669"/>
    <property type="project" value="UniProtKB-ARBA"/>
</dbReference>
<dbReference type="InterPro" id="IPR008255">
    <property type="entry name" value="Pyr_nucl-diS_OxRdtase_2_AS"/>
</dbReference>
<dbReference type="OrthoDB" id="9806179at2"/>
<dbReference type="InterPro" id="IPR050097">
    <property type="entry name" value="Ferredoxin-NADP_redctase_2"/>
</dbReference>
<evidence type="ECO:0000256" key="4">
    <source>
        <dbReference type="ARBA" id="ARBA00022827"/>
    </source>
</evidence>
<dbReference type="PROSITE" id="PS00573">
    <property type="entry name" value="PYRIDINE_REDOX_2"/>
    <property type="match status" value="1"/>
</dbReference>
<evidence type="ECO:0000256" key="2">
    <source>
        <dbReference type="ARBA" id="ARBA00022448"/>
    </source>
</evidence>